<sequence length="652" mass="73454">MKVYEAPTLLDAMSERLGEYETLRDQLHTLKNSFQAIVELDEELQGKGAEAIKGFYGAQIDVVDIWIQLTDRNIAFFGGIHGDADGRNLSRETVELPFLEENLNQSERRSDQMIDAQQRELEGILDRIRDIHPLNVFSRERFDTHLEQARKKREDTLDSINRFDEELKREYQHLESSEQMITGLMRQLMESSRQGNHISPLHFNAAAYYSSNAYQITDDITAQTESYLSFKEAQEQAREPKPVPEEDVNENPFMESLNSFKEIGQDFWGGMENRSEKKFDSFYDFGNYITIGALDGGKDMWKGMEDRAGAAVKSPSNFINYLTMGGMDLYNGAVNPDDAFSKEHWLNSFGLAALLAGGAKPGLGVKGRTTVSATARQAVPKVSLNQRWNEIRLGLDDLYNRPMIAAENGMLKGGFGEPGWSRFSIERDVKDKGTRIGDNFGSKNADALSNVHNYSISQVINKHGLSISEFNELRLTDVSDLTSQQKERLKAIRNSVPFPDEKTVLQKVIPSSDIEKYENGTYTKVGGYISRAEDVSHLKTYKDIYNSLRLDYPGTVYDPLSEDVIGIIRYTTKEVSEISIPYGKGMGGIIEDAPPFTGNGFTKAENGSIIPEFKNNKYLEIADGAQLIEVKNGVETIRAIYKEDFGQFMSVD</sequence>
<proteinExistence type="inferred from homology"/>
<evidence type="ECO:0000313" key="4">
    <source>
        <dbReference type="Proteomes" id="UP000325182"/>
    </source>
</evidence>
<accession>A0A5D4MJ55</accession>
<feature type="domain" description="LXG" evidence="2">
    <location>
        <begin position="1"/>
        <end position="234"/>
    </location>
</feature>
<dbReference type="InterPro" id="IPR051768">
    <property type="entry name" value="Bact_secretion_toxin"/>
</dbReference>
<dbReference type="Pfam" id="PF04740">
    <property type="entry name" value="LXG"/>
    <property type="match status" value="1"/>
</dbReference>
<organism evidence="3 4">
    <name type="scientific">Rossellomorea vietnamensis</name>
    <dbReference type="NCBI Taxonomy" id="218284"/>
    <lineage>
        <taxon>Bacteria</taxon>
        <taxon>Bacillati</taxon>
        <taxon>Bacillota</taxon>
        <taxon>Bacilli</taxon>
        <taxon>Bacillales</taxon>
        <taxon>Bacillaceae</taxon>
        <taxon>Rossellomorea</taxon>
    </lineage>
</organism>
<dbReference type="PROSITE" id="PS51756">
    <property type="entry name" value="LXG"/>
    <property type="match status" value="1"/>
</dbReference>
<protein>
    <recommendedName>
        <fullName evidence="2">LXG domain-containing protein</fullName>
    </recommendedName>
</protein>
<gene>
    <name evidence="3" type="ORF">FZC84_01295</name>
</gene>
<dbReference type="PANTHER" id="PTHR34976">
    <property type="entry name" value="RIBONUCLEASE YQCG-RELATED"/>
    <property type="match status" value="1"/>
</dbReference>
<dbReference type="AlphaFoldDB" id="A0A5D4MJ55"/>
<evidence type="ECO:0000259" key="2">
    <source>
        <dbReference type="PROSITE" id="PS51756"/>
    </source>
</evidence>
<dbReference type="RefSeq" id="WP_148952683.1">
    <property type="nucleotide sequence ID" value="NZ_VTEG01000001.1"/>
</dbReference>
<name>A0A5D4MJ55_9BACI</name>
<comment type="similarity">
    <text evidence="1">In the N-terminal section; belongs to the LXG family.</text>
</comment>
<reference evidence="3 4" key="1">
    <citation type="submission" date="2019-08" db="EMBL/GenBank/DDBJ databases">
        <title>Bacillus genomes from the desert of Cuatro Cienegas, Coahuila.</title>
        <authorList>
            <person name="Olmedo-Alvarez G."/>
        </authorList>
    </citation>
    <scope>NUCLEOTIDE SEQUENCE [LARGE SCALE GENOMIC DNA]</scope>
    <source>
        <strain evidence="3 4">CH128b_4D</strain>
    </source>
</reference>
<evidence type="ECO:0000256" key="1">
    <source>
        <dbReference type="ARBA" id="ARBA00034117"/>
    </source>
</evidence>
<dbReference type="PANTHER" id="PTHR34976:SF2">
    <property type="entry name" value="TYPE VII SECRETION SYSTEM PROTEIN ESSD"/>
    <property type="match status" value="1"/>
</dbReference>
<comment type="caution">
    <text evidence="3">The sequence shown here is derived from an EMBL/GenBank/DDBJ whole genome shotgun (WGS) entry which is preliminary data.</text>
</comment>
<evidence type="ECO:0000313" key="3">
    <source>
        <dbReference type="EMBL" id="TYS01324.1"/>
    </source>
</evidence>
<dbReference type="InterPro" id="IPR006829">
    <property type="entry name" value="LXG_dom"/>
</dbReference>
<dbReference type="EMBL" id="VTEG01000001">
    <property type="protein sequence ID" value="TYS01324.1"/>
    <property type="molecule type" value="Genomic_DNA"/>
</dbReference>
<dbReference type="Proteomes" id="UP000325182">
    <property type="component" value="Unassembled WGS sequence"/>
</dbReference>